<organism evidence="1 2">
    <name type="scientific">Holothuria leucospilota</name>
    <name type="common">Black long sea cucumber</name>
    <name type="synonym">Mertensiothuria leucospilota</name>
    <dbReference type="NCBI Taxonomy" id="206669"/>
    <lineage>
        <taxon>Eukaryota</taxon>
        <taxon>Metazoa</taxon>
        <taxon>Echinodermata</taxon>
        <taxon>Eleutherozoa</taxon>
        <taxon>Echinozoa</taxon>
        <taxon>Holothuroidea</taxon>
        <taxon>Aspidochirotacea</taxon>
        <taxon>Aspidochirotida</taxon>
        <taxon>Holothuriidae</taxon>
        <taxon>Holothuria</taxon>
    </lineage>
</organism>
<dbReference type="OrthoDB" id="6782434at2759"/>
<keyword evidence="2" id="KW-1185">Reference proteome</keyword>
<sequence>MTTKKTKYYYQKFKEEYHKEWPCVRRSSKGEFYAFCTICSTDVSVKNGGRNDVMRHVASDKHRNTVKERSSTRGIDGYFRQAGETESIIRAETYFTGFLIEHNLPVASADHAGPLFRKMFPDSKIAAKYSSTRTKTSAIIDVMSKITASTVAEKARMCPFSLAPDGSNDGGAEQLYPVLLNYYDDGNGKVVQSLLSLPALTDGNSTGENKFKLLNQELLKEKIPWSNCIAFVADNASVMLGKHKGVASFIQKEHDQCYVVGCPCHMSHNTAEKAAKSLPIAIDELLIDIYYYLDKSSKRLKALKSLQILCDTGVRKILKHGSTRWLSLGICIDRLLTQWDPLQMFFKKEMKGNLPVKPGKFLKSVQKQSSSKVAKTFLHTCTCHSETKFIR</sequence>
<evidence type="ECO:0000313" key="1">
    <source>
        <dbReference type="EMBL" id="KAJ8043669.1"/>
    </source>
</evidence>
<dbReference type="AlphaFoldDB" id="A0A9Q1CFR0"/>
<name>A0A9Q1CFR0_HOLLE</name>
<dbReference type="Proteomes" id="UP001152320">
    <property type="component" value="Chromosome 4"/>
</dbReference>
<gene>
    <name evidence="1" type="ORF">HOLleu_10867</name>
</gene>
<accession>A0A9Q1CFR0</accession>
<dbReference type="EMBL" id="JAIZAY010000004">
    <property type="protein sequence ID" value="KAJ8043669.1"/>
    <property type="molecule type" value="Genomic_DNA"/>
</dbReference>
<proteinExistence type="predicted"/>
<dbReference type="PANTHER" id="PTHR37162">
    <property type="entry name" value="HAT FAMILY DIMERISATION DOMAINCONTAINING PROTEIN-RELATED"/>
    <property type="match status" value="1"/>
</dbReference>
<dbReference type="SUPFAM" id="SSF53098">
    <property type="entry name" value="Ribonuclease H-like"/>
    <property type="match status" value="1"/>
</dbReference>
<comment type="caution">
    <text evidence="1">The sequence shown here is derived from an EMBL/GenBank/DDBJ whole genome shotgun (WGS) entry which is preliminary data.</text>
</comment>
<evidence type="ECO:0000313" key="2">
    <source>
        <dbReference type="Proteomes" id="UP001152320"/>
    </source>
</evidence>
<reference evidence="1" key="1">
    <citation type="submission" date="2021-10" db="EMBL/GenBank/DDBJ databases">
        <title>Tropical sea cucumber genome reveals ecological adaptation and Cuvierian tubules defense mechanism.</title>
        <authorList>
            <person name="Chen T."/>
        </authorList>
    </citation>
    <scope>NUCLEOTIDE SEQUENCE</scope>
    <source>
        <strain evidence="1">Nanhai2018</strain>
        <tissue evidence="1">Muscle</tissue>
    </source>
</reference>
<dbReference type="PANTHER" id="PTHR37162:SF10">
    <property type="entry name" value="DUF4371 DOMAIN-CONTAINING PROTEIN"/>
    <property type="match status" value="1"/>
</dbReference>
<protein>
    <submittedName>
        <fullName evidence="1">Zinc finger BED domain-containing protein 5</fullName>
    </submittedName>
</protein>
<dbReference type="InterPro" id="IPR012337">
    <property type="entry name" value="RNaseH-like_sf"/>
</dbReference>